<accession>A0A7X0PAL6</accession>
<dbReference type="InterPro" id="IPR009057">
    <property type="entry name" value="Homeodomain-like_sf"/>
</dbReference>
<comment type="caution">
    <text evidence="5">The sequence shown here is derived from an EMBL/GenBank/DDBJ whole genome shotgun (WGS) entry which is preliminary data.</text>
</comment>
<dbReference type="SMART" id="SM00342">
    <property type="entry name" value="HTH_ARAC"/>
    <property type="match status" value="1"/>
</dbReference>
<keyword evidence="3" id="KW-0804">Transcription</keyword>
<dbReference type="Proteomes" id="UP000575083">
    <property type="component" value="Unassembled WGS sequence"/>
</dbReference>
<dbReference type="RefSeq" id="WP_184855492.1">
    <property type="nucleotide sequence ID" value="NZ_JACHLK010000001.1"/>
</dbReference>
<reference evidence="5 6" key="1">
    <citation type="submission" date="2020-08" db="EMBL/GenBank/DDBJ databases">
        <title>Functional genomics of gut bacteria from endangered species of beetles.</title>
        <authorList>
            <person name="Carlos-Shanley C."/>
        </authorList>
    </citation>
    <scope>NUCLEOTIDE SEQUENCE [LARGE SCALE GENOMIC DNA]</scope>
    <source>
        <strain evidence="5 6">S00198</strain>
    </source>
</reference>
<evidence type="ECO:0000256" key="3">
    <source>
        <dbReference type="ARBA" id="ARBA00023163"/>
    </source>
</evidence>
<dbReference type="InterPro" id="IPR003313">
    <property type="entry name" value="AraC-bd"/>
</dbReference>
<gene>
    <name evidence="5" type="ORF">HNP48_000761</name>
</gene>
<feature type="domain" description="HTH araC/xylS-type" evidence="4">
    <location>
        <begin position="188"/>
        <end position="285"/>
    </location>
</feature>
<dbReference type="Gene3D" id="1.10.10.60">
    <property type="entry name" value="Homeodomain-like"/>
    <property type="match status" value="1"/>
</dbReference>
<dbReference type="PROSITE" id="PS01124">
    <property type="entry name" value="HTH_ARAC_FAMILY_2"/>
    <property type="match status" value="1"/>
</dbReference>
<evidence type="ECO:0000259" key="4">
    <source>
        <dbReference type="PROSITE" id="PS01124"/>
    </source>
</evidence>
<dbReference type="InterPro" id="IPR050204">
    <property type="entry name" value="AraC_XylS_family_regulators"/>
</dbReference>
<dbReference type="AlphaFoldDB" id="A0A7X0PAL6"/>
<dbReference type="InterPro" id="IPR018060">
    <property type="entry name" value="HTH_AraC"/>
</dbReference>
<evidence type="ECO:0000256" key="2">
    <source>
        <dbReference type="ARBA" id="ARBA00023125"/>
    </source>
</evidence>
<keyword evidence="1" id="KW-0805">Transcription regulation</keyword>
<dbReference type="EMBL" id="JACHLK010000001">
    <property type="protein sequence ID" value="MBB6558097.1"/>
    <property type="molecule type" value="Genomic_DNA"/>
</dbReference>
<dbReference type="SUPFAM" id="SSF51215">
    <property type="entry name" value="Regulatory protein AraC"/>
    <property type="match status" value="1"/>
</dbReference>
<evidence type="ECO:0000313" key="5">
    <source>
        <dbReference type="EMBL" id="MBB6558097.1"/>
    </source>
</evidence>
<dbReference type="GO" id="GO:0003700">
    <property type="term" value="F:DNA-binding transcription factor activity"/>
    <property type="evidence" value="ECO:0007669"/>
    <property type="project" value="InterPro"/>
</dbReference>
<evidence type="ECO:0000313" key="6">
    <source>
        <dbReference type="Proteomes" id="UP000575083"/>
    </source>
</evidence>
<dbReference type="SUPFAM" id="SSF46689">
    <property type="entry name" value="Homeodomain-like"/>
    <property type="match status" value="2"/>
</dbReference>
<evidence type="ECO:0000256" key="1">
    <source>
        <dbReference type="ARBA" id="ARBA00023015"/>
    </source>
</evidence>
<dbReference type="GO" id="GO:0043565">
    <property type="term" value="F:sequence-specific DNA binding"/>
    <property type="evidence" value="ECO:0007669"/>
    <property type="project" value="InterPro"/>
</dbReference>
<sequence length="296" mass="31947">MVTTTPTPTHRAQVFGSPWEGVYATHIESSRHYGRHWHAVYGLGLLDQGAQSSASGRGAVDAYAGDLITTNPGEVHDGRPLGTPSRRWRMVYLEPSVVQAMADDLAIASPQGLALARPVIQHDLALRTALDQLLQRLAHWNEGPQASTSVAALACEEALAHTGALLLGRHANAALPQASAAEAAAAMRQVRDRLADLLRAPPTLAQLATMSGLGKYQLLRRFTQAYGLPPHAWLLQQRAEHARHRVLRGASLADAAADSGFADQSHMTRIFTRQFGFTPGAWQKATASPPRRPLPQ</sequence>
<name>A0A7X0PAL6_9BURK</name>
<dbReference type="PANTHER" id="PTHR46796:SF2">
    <property type="entry name" value="TRANSCRIPTIONAL REGULATORY PROTEIN"/>
    <property type="match status" value="1"/>
</dbReference>
<proteinExistence type="predicted"/>
<organism evidence="5 6">
    <name type="scientific">Acidovorax soli</name>
    <dbReference type="NCBI Taxonomy" id="592050"/>
    <lineage>
        <taxon>Bacteria</taxon>
        <taxon>Pseudomonadati</taxon>
        <taxon>Pseudomonadota</taxon>
        <taxon>Betaproteobacteria</taxon>
        <taxon>Burkholderiales</taxon>
        <taxon>Comamonadaceae</taxon>
        <taxon>Acidovorax</taxon>
    </lineage>
</organism>
<dbReference type="InterPro" id="IPR037923">
    <property type="entry name" value="HTH-like"/>
</dbReference>
<protein>
    <submittedName>
        <fullName evidence="5">AraC-like DNA-binding protein</fullName>
    </submittedName>
</protein>
<keyword evidence="6" id="KW-1185">Reference proteome</keyword>
<dbReference type="PANTHER" id="PTHR46796">
    <property type="entry name" value="HTH-TYPE TRANSCRIPTIONAL ACTIVATOR RHAS-RELATED"/>
    <property type="match status" value="1"/>
</dbReference>
<dbReference type="Pfam" id="PF12833">
    <property type="entry name" value="HTH_18"/>
    <property type="match status" value="1"/>
</dbReference>
<keyword evidence="2 5" id="KW-0238">DNA-binding</keyword>
<dbReference type="Pfam" id="PF02311">
    <property type="entry name" value="AraC_binding"/>
    <property type="match status" value="1"/>
</dbReference>